<proteinExistence type="inferred from homology"/>
<dbReference type="GO" id="GO:0044781">
    <property type="term" value="P:bacterial-type flagellum organization"/>
    <property type="evidence" value="ECO:0007669"/>
    <property type="project" value="UniProtKB-KW"/>
</dbReference>
<keyword evidence="6" id="KW-0145">Chemotaxis</keyword>
<evidence type="ECO:0000256" key="10">
    <source>
        <dbReference type="ARBA" id="ARBA00023225"/>
    </source>
</evidence>
<keyword evidence="12" id="KW-1185">Reference proteome</keyword>
<dbReference type="InterPro" id="IPR012823">
    <property type="entry name" value="Flagell_FliJ"/>
</dbReference>
<keyword evidence="7" id="KW-1005">Bacterial flagellum biogenesis</keyword>
<evidence type="ECO:0000256" key="1">
    <source>
        <dbReference type="ARBA" id="ARBA00004413"/>
    </source>
</evidence>
<evidence type="ECO:0000256" key="9">
    <source>
        <dbReference type="ARBA" id="ARBA00023136"/>
    </source>
</evidence>
<keyword evidence="8" id="KW-0653">Protein transport</keyword>
<organism evidence="11 12">
    <name type="scientific">Photobacterium lipolyticum</name>
    <dbReference type="NCBI Taxonomy" id="266810"/>
    <lineage>
        <taxon>Bacteria</taxon>
        <taxon>Pseudomonadati</taxon>
        <taxon>Pseudomonadota</taxon>
        <taxon>Gammaproteobacteria</taxon>
        <taxon>Vibrionales</taxon>
        <taxon>Vibrionaceae</taxon>
        <taxon>Photobacterium</taxon>
    </lineage>
</organism>
<keyword evidence="11" id="KW-0282">Flagellum</keyword>
<evidence type="ECO:0000313" key="12">
    <source>
        <dbReference type="Proteomes" id="UP000240904"/>
    </source>
</evidence>
<dbReference type="Pfam" id="PF02050">
    <property type="entry name" value="FliJ"/>
    <property type="match status" value="1"/>
</dbReference>
<dbReference type="GO" id="GO:0015031">
    <property type="term" value="P:protein transport"/>
    <property type="evidence" value="ECO:0007669"/>
    <property type="project" value="UniProtKB-KW"/>
</dbReference>
<dbReference type="OrthoDB" id="7063004at2"/>
<evidence type="ECO:0000256" key="4">
    <source>
        <dbReference type="ARBA" id="ARBA00022448"/>
    </source>
</evidence>
<reference evidence="11 12" key="1">
    <citation type="submission" date="2018-03" db="EMBL/GenBank/DDBJ databases">
        <title>Whole genome sequencing of Histamine producing bacteria.</title>
        <authorList>
            <person name="Butler K."/>
        </authorList>
    </citation>
    <scope>NUCLEOTIDE SEQUENCE [LARGE SCALE GENOMIC DNA]</scope>
    <source>
        <strain evidence="11 12">DSM 16190</strain>
    </source>
</reference>
<gene>
    <name evidence="11" type="ORF">C9I89_02480</name>
</gene>
<dbReference type="GO" id="GO:0006935">
    <property type="term" value="P:chemotaxis"/>
    <property type="evidence" value="ECO:0007669"/>
    <property type="project" value="UniProtKB-KW"/>
</dbReference>
<sequence>MSDSALELILSRTKDEEHQASLALNQARLERDNYLQQLQQIEQYRLDYCKQFSVRGQQGLTASSYSHLQKFLTQLDETLAKQKEAGYQFDFQVEQCSEHWHEVRKKRRSIEWLLDKKQTERQQKLDRQEQLMMDEFATLQFSRRR</sequence>
<keyword evidence="5" id="KW-1003">Cell membrane</keyword>
<dbReference type="Gene3D" id="1.10.287.1700">
    <property type="match status" value="1"/>
</dbReference>
<dbReference type="AlphaFoldDB" id="A0A2T3N588"/>
<evidence type="ECO:0000256" key="6">
    <source>
        <dbReference type="ARBA" id="ARBA00022500"/>
    </source>
</evidence>
<dbReference type="NCBIfam" id="TIGR02473">
    <property type="entry name" value="flagell_FliJ"/>
    <property type="match status" value="1"/>
</dbReference>
<keyword evidence="10" id="KW-1006">Bacterial flagellum protein export</keyword>
<dbReference type="RefSeq" id="WP_107281747.1">
    <property type="nucleotide sequence ID" value="NZ_PYMC01000001.1"/>
</dbReference>
<evidence type="ECO:0000313" key="11">
    <source>
        <dbReference type="EMBL" id="PSW07594.1"/>
    </source>
</evidence>
<comment type="similarity">
    <text evidence="2">Belongs to the FliJ family.</text>
</comment>
<dbReference type="InterPro" id="IPR053716">
    <property type="entry name" value="Flag_assembly_chemotaxis_eff"/>
</dbReference>
<keyword evidence="9" id="KW-0472">Membrane</keyword>
<comment type="subcellular location">
    <subcellularLocation>
        <location evidence="1">Cell membrane</location>
        <topology evidence="1">Peripheral membrane protein</topology>
        <orientation evidence="1">Cytoplasmic side</orientation>
    </subcellularLocation>
</comment>
<dbReference type="GO" id="GO:0009288">
    <property type="term" value="C:bacterial-type flagellum"/>
    <property type="evidence" value="ECO:0007669"/>
    <property type="project" value="InterPro"/>
</dbReference>
<evidence type="ECO:0000256" key="3">
    <source>
        <dbReference type="ARBA" id="ARBA00020392"/>
    </source>
</evidence>
<evidence type="ECO:0000256" key="5">
    <source>
        <dbReference type="ARBA" id="ARBA00022475"/>
    </source>
</evidence>
<dbReference type="EMBL" id="PYMC01000001">
    <property type="protein sequence ID" value="PSW07594.1"/>
    <property type="molecule type" value="Genomic_DNA"/>
</dbReference>
<evidence type="ECO:0000256" key="2">
    <source>
        <dbReference type="ARBA" id="ARBA00010004"/>
    </source>
</evidence>
<dbReference type="InterPro" id="IPR052570">
    <property type="entry name" value="FliJ"/>
</dbReference>
<dbReference type="GO" id="GO:0005886">
    <property type="term" value="C:plasma membrane"/>
    <property type="evidence" value="ECO:0007669"/>
    <property type="project" value="UniProtKB-SubCell"/>
</dbReference>
<comment type="caution">
    <text evidence="11">The sequence shown here is derived from an EMBL/GenBank/DDBJ whole genome shotgun (WGS) entry which is preliminary data.</text>
</comment>
<accession>A0A2T3N588</accession>
<protein>
    <recommendedName>
        <fullName evidence="3">Flagellar FliJ protein</fullName>
    </recommendedName>
</protein>
<dbReference type="Proteomes" id="UP000240904">
    <property type="component" value="Unassembled WGS sequence"/>
</dbReference>
<keyword evidence="4" id="KW-0813">Transport</keyword>
<dbReference type="PANTHER" id="PTHR38786">
    <property type="entry name" value="FLAGELLAR FLIJ PROTEIN"/>
    <property type="match status" value="1"/>
</dbReference>
<keyword evidence="11" id="KW-0969">Cilium</keyword>
<name>A0A2T3N588_9GAMM</name>
<evidence type="ECO:0000256" key="8">
    <source>
        <dbReference type="ARBA" id="ARBA00022927"/>
    </source>
</evidence>
<dbReference type="PANTHER" id="PTHR38786:SF1">
    <property type="entry name" value="FLAGELLAR FLIJ PROTEIN"/>
    <property type="match status" value="1"/>
</dbReference>
<evidence type="ECO:0000256" key="7">
    <source>
        <dbReference type="ARBA" id="ARBA00022795"/>
    </source>
</evidence>
<dbReference type="GO" id="GO:0071973">
    <property type="term" value="P:bacterial-type flagellum-dependent cell motility"/>
    <property type="evidence" value="ECO:0007669"/>
    <property type="project" value="InterPro"/>
</dbReference>
<keyword evidence="11" id="KW-0966">Cell projection</keyword>